<name>A0AAU9UZR7_EUPED</name>
<accession>A0AAU9UZR7</accession>
<feature type="region of interest" description="Disordered" evidence="1">
    <location>
        <begin position="262"/>
        <end position="312"/>
    </location>
</feature>
<dbReference type="AlphaFoldDB" id="A0AAU9UZR7"/>
<evidence type="ECO:0000313" key="3">
    <source>
        <dbReference type="Proteomes" id="UP001153954"/>
    </source>
</evidence>
<protein>
    <submittedName>
        <fullName evidence="2">Uncharacterized protein</fullName>
    </submittedName>
</protein>
<feature type="region of interest" description="Disordered" evidence="1">
    <location>
        <begin position="83"/>
        <end position="166"/>
    </location>
</feature>
<dbReference type="Proteomes" id="UP001153954">
    <property type="component" value="Unassembled WGS sequence"/>
</dbReference>
<comment type="caution">
    <text evidence="2">The sequence shown here is derived from an EMBL/GenBank/DDBJ whole genome shotgun (WGS) entry which is preliminary data.</text>
</comment>
<sequence length="587" mass="66325">MDKLKQKLKKEKQVKDCGKDKYPLFITDVKGLKENLKIKEILRTVKMNSSMRIKAPRGSKIMSNKDFTEDDCFEESLVNQNSNERLSAVNPDVHVTKDTEESLAEESNSCENITNPESENESEINISEETDKTESDDVSKKTDSDISSQKSVANNKNNNNISSDNVSMFVSNGKLAEKNRDRKLSLDHTMLSRQAGFSQSELDLHTIGKSPLERKYSFFRKKMDSFVRNTTEMFRKQNSSLQRRVSMSASLQSLNEKCSTSDIVETPPSYQQHSFALKEPRDSRTSIQMSSPMVRSTSSISLAPSSSSQTSLASSQPALHALSTSTFEDIHSNSYSAHSLNEIYLKEAMLNSRAISMSSGLDAPFGQQRRKASRSNRVTWIASEGLTNYFRRKTQDEKSKEMQTCHSYQDFSCIPENEQYSQKSNVKDRRLSYQRAVSGEDPMPMPVKYQDSLSRRKHQIQENHEARGSSSKLDEMLKTQANNFRALILTLPDILKYEISKLKIGAREPLGHDGISLDMLQLTLPQTLRTIVAIVNQSLTESTFTSSWKTAIVKPIPKVNDPTSVQDLRLISLVPCLSKVLERIVCD</sequence>
<dbReference type="EMBL" id="CAKOGL010000026">
    <property type="protein sequence ID" value="CAH2103327.1"/>
    <property type="molecule type" value="Genomic_DNA"/>
</dbReference>
<gene>
    <name evidence="2" type="ORF">EEDITHA_LOCUS17858</name>
</gene>
<feature type="compositionally biased region" description="Low complexity" evidence="1">
    <location>
        <begin position="147"/>
        <end position="166"/>
    </location>
</feature>
<feature type="compositionally biased region" description="Polar residues" evidence="1">
    <location>
        <begin position="262"/>
        <end position="274"/>
    </location>
</feature>
<feature type="compositionally biased region" description="Low complexity" evidence="1">
    <location>
        <begin position="296"/>
        <end position="312"/>
    </location>
</feature>
<feature type="compositionally biased region" description="Polar residues" evidence="1">
    <location>
        <begin position="285"/>
        <end position="295"/>
    </location>
</feature>
<feature type="compositionally biased region" description="Basic and acidic residues" evidence="1">
    <location>
        <begin position="129"/>
        <end position="144"/>
    </location>
</feature>
<evidence type="ECO:0000313" key="2">
    <source>
        <dbReference type="EMBL" id="CAH2103327.1"/>
    </source>
</evidence>
<organism evidence="2 3">
    <name type="scientific">Euphydryas editha</name>
    <name type="common">Edith's checkerspot</name>
    <dbReference type="NCBI Taxonomy" id="104508"/>
    <lineage>
        <taxon>Eukaryota</taxon>
        <taxon>Metazoa</taxon>
        <taxon>Ecdysozoa</taxon>
        <taxon>Arthropoda</taxon>
        <taxon>Hexapoda</taxon>
        <taxon>Insecta</taxon>
        <taxon>Pterygota</taxon>
        <taxon>Neoptera</taxon>
        <taxon>Endopterygota</taxon>
        <taxon>Lepidoptera</taxon>
        <taxon>Glossata</taxon>
        <taxon>Ditrysia</taxon>
        <taxon>Papilionoidea</taxon>
        <taxon>Nymphalidae</taxon>
        <taxon>Nymphalinae</taxon>
        <taxon>Euphydryas</taxon>
    </lineage>
</organism>
<keyword evidence="3" id="KW-1185">Reference proteome</keyword>
<evidence type="ECO:0000256" key="1">
    <source>
        <dbReference type="SAM" id="MobiDB-lite"/>
    </source>
</evidence>
<reference evidence="2" key="1">
    <citation type="submission" date="2022-03" db="EMBL/GenBank/DDBJ databases">
        <authorList>
            <person name="Tunstrom K."/>
        </authorList>
    </citation>
    <scope>NUCLEOTIDE SEQUENCE</scope>
</reference>
<proteinExistence type="predicted"/>
<feature type="compositionally biased region" description="Acidic residues" evidence="1">
    <location>
        <begin position="118"/>
        <end position="128"/>
    </location>
</feature>